<organism evidence="2 3">
    <name type="scientific">Amborella trichopoda</name>
    <dbReference type="NCBI Taxonomy" id="13333"/>
    <lineage>
        <taxon>Eukaryota</taxon>
        <taxon>Viridiplantae</taxon>
        <taxon>Streptophyta</taxon>
        <taxon>Embryophyta</taxon>
        <taxon>Tracheophyta</taxon>
        <taxon>Spermatophyta</taxon>
        <taxon>Magnoliopsida</taxon>
        <taxon>Amborellales</taxon>
        <taxon>Amborellaceae</taxon>
        <taxon>Amborella</taxon>
    </lineage>
</organism>
<dbReference type="Gene3D" id="3.90.1140.10">
    <property type="entry name" value="Cyclic phosphodiesterase"/>
    <property type="match status" value="1"/>
</dbReference>
<dbReference type="eggNOG" id="KOG2814">
    <property type="taxonomic scope" value="Eukaryota"/>
</dbReference>
<dbReference type="SUPFAM" id="SSF55144">
    <property type="entry name" value="LigT-like"/>
    <property type="match status" value="1"/>
</dbReference>
<dbReference type="GO" id="GO:0006355">
    <property type="term" value="P:regulation of DNA-templated transcription"/>
    <property type="evidence" value="ECO:0000318"/>
    <property type="project" value="GO_Central"/>
</dbReference>
<evidence type="ECO:0000313" key="2">
    <source>
        <dbReference type="EMBL" id="ERM98705.1"/>
    </source>
</evidence>
<keyword evidence="3" id="KW-1185">Reference proteome</keyword>
<dbReference type="EMBL" id="KI395307">
    <property type="protein sequence ID" value="ERM98705.1"/>
    <property type="molecule type" value="Genomic_DNA"/>
</dbReference>
<accession>W1NU13</accession>
<dbReference type="InterPro" id="IPR009210">
    <property type="entry name" value="ASCC1"/>
</dbReference>
<dbReference type="GO" id="GO:0006307">
    <property type="term" value="P:DNA alkylation repair"/>
    <property type="evidence" value="ECO:0007669"/>
    <property type="project" value="InterPro"/>
</dbReference>
<name>W1NU13_AMBTC</name>
<dbReference type="PANTHER" id="PTHR13360">
    <property type="entry name" value="ACTIVATING SIGNAL COINTEGRATOR 1 COMPLEX SUBUNIT 1"/>
    <property type="match status" value="1"/>
</dbReference>
<dbReference type="InterPro" id="IPR009097">
    <property type="entry name" value="Cyclic_Pdiesterase"/>
</dbReference>
<proteinExistence type="predicted"/>
<dbReference type="GO" id="GO:0005634">
    <property type="term" value="C:nucleus"/>
    <property type="evidence" value="ECO:0000318"/>
    <property type="project" value="GO_Central"/>
</dbReference>
<dbReference type="STRING" id="13333.W1NU13"/>
<dbReference type="HOGENOM" id="CLU_025168_0_0_1"/>
<gene>
    <name evidence="2" type="ORF">AMTR_s00109p00142690</name>
</gene>
<dbReference type="AlphaFoldDB" id="W1NU13"/>
<feature type="domain" description="A-kinase anchor protein 7-like phosphoesterase" evidence="1">
    <location>
        <begin position="35"/>
        <end position="248"/>
    </location>
</feature>
<reference evidence="3" key="1">
    <citation type="journal article" date="2013" name="Science">
        <title>The Amborella genome and the evolution of flowering plants.</title>
        <authorList>
            <consortium name="Amborella Genome Project"/>
        </authorList>
    </citation>
    <scope>NUCLEOTIDE SEQUENCE [LARGE SCALE GENOMIC DNA]</scope>
</reference>
<dbReference type="PANTHER" id="PTHR13360:SF1">
    <property type="entry name" value="ACTIVATING SIGNAL COINTEGRATOR 1 COMPLEX SUBUNIT 1"/>
    <property type="match status" value="1"/>
</dbReference>
<protein>
    <recommendedName>
        <fullName evidence="1">A-kinase anchor protein 7-like phosphoesterase domain-containing protein</fullName>
    </recommendedName>
</protein>
<dbReference type="Gramene" id="ERM98705">
    <property type="protein sequence ID" value="ERM98705"/>
    <property type="gene ID" value="AMTR_s00109p00142690"/>
</dbReference>
<dbReference type="OMA" id="NEYASCG"/>
<evidence type="ECO:0000259" key="1">
    <source>
        <dbReference type="Pfam" id="PF10469"/>
    </source>
</evidence>
<evidence type="ECO:0000313" key="3">
    <source>
        <dbReference type="Proteomes" id="UP000017836"/>
    </source>
</evidence>
<dbReference type="Pfam" id="PF10469">
    <property type="entry name" value="AKAP7_NLS"/>
    <property type="match status" value="1"/>
</dbReference>
<sequence>MGRAKENLRTLTVSWEMAEGSSVGNVSRASEQADYSHFISLPLAVHPGLVEKLQNFQNSILGNLDSSQDLGIDKSIFINPKTFHLTVLMLKLWNEERVAAAAEVLQKVSPKVMKALKDRPISIRLKGLDCMRGSVSEACVLYTPVEEIGGEGRLMRACQVIIDAYVKAGLVLQKDACRKLKLHGTVMNVKFRKRTVRTRKIGSFDAHDIFEQYGSEEWGEYVIGEAHLSQRFKYDRSGYYHRCASIPFP</sequence>
<dbReference type="Proteomes" id="UP000017836">
    <property type="component" value="Unassembled WGS sequence"/>
</dbReference>
<dbReference type="InterPro" id="IPR019510">
    <property type="entry name" value="AKAP7-like_phosphoesterase"/>
</dbReference>